<dbReference type="SUPFAM" id="SSF51445">
    <property type="entry name" value="(Trans)glycosidases"/>
    <property type="match status" value="1"/>
</dbReference>
<organism evidence="5 6">
    <name type="scientific">Oligosphaera ethanolica</name>
    <dbReference type="NCBI Taxonomy" id="760260"/>
    <lineage>
        <taxon>Bacteria</taxon>
        <taxon>Pseudomonadati</taxon>
        <taxon>Lentisphaerota</taxon>
        <taxon>Oligosphaeria</taxon>
        <taxon>Oligosphaerales</taxon>
        <taxon>Oligosphaeraceae</taxon>
        <taxon>Oligosphaera</taxon>
    </lineage>
</organism>
<keyword evidence="2" id="KW-0326">Glycosidase</keyword>
<dbReference type="Gene3D" id="3.20.20.80">
    <property type="entry name" value="Glycosidases"/>
    <property type="match status" value="1"/>
</dbReference>
<dbReference type="InterPro" id="IPR008979">
    <property type="entry name" value="Galactose-bd-like_sf"/>
</dbReference>
<proteinExistence type="predicted"/>
<name>A0AAE3VKN9_9BACT</name>
<evidence type="ECO:0000259" key="4">
    <source>
        <dbReference type="Pfam" id="PF00150"/>
    </source>
</evidence>
<dbReference type="AlphaFoldDB" id="A0AAE3VKN9"/>
<keyword evidence="3" id="KW-0732">Signal</keyword>
<dbReference type="GO" id="GO:0000272">
    <property type="term" value="P:polysaccharide catabolic process"/>
    <property type="evidence" value="ECO:0007669"/>
    <property type="project" value="InterPro"/>
</dbReference>
<accession>A0AAE3VKN9</accession>
<keyword evidence="1" id="KW-0378">Hydrolase</keyword>
<feature type="signal peptide" evidence="3">
    <location>
        <begin position="1"/>
        <end position="19"/>
    </location>
</feature>
<comment type="caution">
    <text evidence="5">The sequence shown here is derived from an EMBL/GenBank/DDBJ whole genome shotgun (WGS) entry which is preliminary data.</text>
</comment>
<dbReference type="SUPFAM" id="SSF49785">
    <property type="entry name" value="Galactose-binding domain-like"/>
    <property type="match status" value="1"/>
</dbReference>
<dbReference type="GO" id="GO:0004553">
    <property type="term" value="F:hydrolase activity, hydrolyzing O-glycosyl compounds"/>
    <property type="evidence" value="ECO:0007669"/>
    <property type="project" value="InterPro"/>
</dbReference>
<keyword evidence="6" id="KW-1185">Reference proteome</keyword>
<dbReference type="EMBL" id="JAUSVL010000001">
    <property type="protein sequence ID" value="MDQ0291874.1"/>
    <property type="molecule type" value="Genomic_DNA"/>
</dbReference>
<feature type="chain" id="PRO_5042013739" description="Glycoside hydrolase family 5 domain-containing protein" evidence="3">
    <location>
        <begin position="20"/>
        <end position="871"/>
    </location>
</feature>
<evidence type="ECO:0000313" key="6">
    <source>
        <dbReference type="Proteomes" id="UP001238163"/>
    </source>
</evidence>
<evidence type="ECO:0000256" key="3">
    <source>
        <dbReference type="SAM" id="SignalP"/>
    </source>
</evidence>
<dbReference type="RefSeq" id="WP_307265271.1">
    <property type="nucleotide sequence ID" value="NZ_JAUSVL010000001.1"/>
</dbReference>
<sequence>MTMRNMTMAFLAMVAMAFAQVSSDTPGWVHFPVPGLELPAASAVDMGFLNAAPAGQNGFVRAAGENFVDDRGVPLRFYGTNVTGTSCFPSVEDGRKLAKRLRQYGFNCLRLHFMDPEYNKEVIWEDANAGTLSAERLALLDHFVDALGREGVYANINLHVYRRYPGQPVPDGDRTFHAGKNIDRWYDEYLAHQEDYARRLLGRVNSVNGRRYAEDPAIMCVELNNENTMIADVRKSIALLPESFQTAYRRLWTAWLMKKYGSSDALRAAWSRGVEPLGEVLVSEKMGWYNENGEGAESTLSPGPEGGWRWLATKSGKSGWNLQLLIRNFKLAPGLYTVRFQARSATVSSISHSIILNGEPWQTLGLSRNIALTPEWQDFEFFGPIVEAVSDTPYRVNVSLGNKPGDVEIRGYSIQRGGGVGLPDGESLEAGVRLPGDRSCSEVLTDYWAFMIDTEMAGTRRLVKYLKEEIGCRMVVTDTQVSYGRMGGLQRESELSDYIDIHSYWEHPHFLRDEKGRSTGFRIRNSAALANANGGSVPLLASWRVAGKPFSVSEYNIPAPNDHSADLFPMFSVVAALQDWDAFFSYSYRDFGKDYANTALQSYFHLIGRSNLLVHVPFATLLYRQGRLAPATRRTTIALPTAMVPEYARQGLRPGQILEQLGGKESAVFTQQLAVMLDGGISDPVLRGGDGLPRVADDGAIVSDDGALRFRHDDPAGAYVSLNLPSARMLTGHVAGREFSLGDVTITVAARPWPRPLPAFSCVTLVALDGMPIAESRKMLLAASGRTENQGMKWNDDRTGLSGPKAWGEGPELSEIVPMSVVIPGGALTLRVLDGDGVPQASRVVPDGRFSIGNEERSLWFLLERPATATP</sequence>
<dbReference type="Gene3D" id="2.60.120.260">
    <property type="entry name" value="Galactose-binding domain-like"/>
    <property type="match status" value="1"/>
</dbReference>
<dbReference type="Proteomes" id="UP001238163">
    <property type="component" value="Unassembled WGS sequence"/>
</dbReference>
<reference evidence="5" key="1">
    <citation type="submission" date="2023-07" db="EMBL/GenBank/DDBJ databases">
        <title>Genomic Encyclopedia of Type Strains, Phase IV (KMG-IV): sequencing the most valuable type-strain genomes for metagenomic binning, comparative biology and taxonomic classification.</title>
        <authorList>
            <person name="Goeker M."/>
        </authorList>
    </citation>
    <scope>NUCLEOTIDE SEQUENCE</scope>
    <source>
        <strain evidence="5">DSM 24202</strain>
    </source>
</reference>
<evidence type="ECO:0000256" key="2">
    <source>
        <dbReference type="ARBA" id="ARBA00023295"/>
    </source>
</evidence>
<evidence type="ECO:0000256" key="1">
    <source>
        <dbReference type="ARBA" id="ARBA00022801"/>
    </source>
</evidence>
<protein>
    <recommendedName>
        <fullName evidence="4">Glycoside hydrolase family 5 domain-containing protein</fullName>
    </recommendedName>
</protein>
<feature type="domain" description="Glycoside hydrolase family 5" evidence="4">
    <location>
        <begin position="80"/>
        <end position="226"/>
    </location>
</feature>
<evidence type="ECO:0000313" key="5">
    <source>
        <dbReference type="EMBL" id="MDQ0291874.1"/>
    </source>
</evidence>
<dbReference type="InterPro" id="IPR001547">
    <property type="entry name" value="Glyco_hydro_5"/>
</dbReference>
<dbReference type="Pfam" id="PF00150">
    <property type="entry name" value="Cellulase"/>
    <property type="match status" value="1"/>
</dbReference>
<dbReference type="InterPro" id="IPR017853">
    <property type="entry name" value="GH"/>
</dbReference>
<gene>
    <name evidence="5" type="ORF">J3R75_003981</name>
</gene>